<reference evidence="1" key="1">
    <citation type="submission" date="2022-11" db="EMBL/GenBank/DDBJ databases">
        <title>Draft genome sequence of Sellimonas catena strain 18CBH55.</title>
        <authorList>
            <person name="Hisatomi A."/>
            <person name="Ohkuma M."/>
            <person name="Sakamoto M."/>
        </authorList>
    </citation>
    <scope>NUCLEOTIDE SEQUENCE</scope>
    <source>
        <strain evidence="1">18CBH55</strain>
    </source>
</reference>
<name>A0A9W6CII2_9FIRM</name>
<dbReference type="InterPro" id="IPR041881">
    <property type="entry name" value="PqqD_sf"/>
</dbReference>
<accession>A0A9W6CII2</accession>
<comment type="caution">
    <text evidence="1">The sequence shown here is derived from an EMBL/GenBank/DDBJ whole genome shotgun (WGS) entry which is preliminary data.</text>
</comment>
<gene>
    <name evidence="1" type="ORF">Selli2_35140</name>
</gene>
<proteinExistence type="predicted"/>
<dbReference type="EMBL" id="BSCH01000036">
    <property type="protein sequence ID" value="GLG92087.1"/>
    <property type="molecule type" value="Genomic_DNA"/>
</dbReference>
<organism evidence="1 2">
    <name type="scientific">Sellimonas catena</name>
    <dbReference type="NCBI Taxonomy" id="2994035"/>
    <lineage>
        <taxon>Bacteria</taxon>
        <taxon>Bacillati</taxon>
        <taxon>Bacillota</taxon>
        <taxon>Clostridia</taxon>
        <taxon>Lachnospirales</taxon>
        <taxon>Lachnospiraceae</taxon>
        <taxon>Sellimonas</taxon>
    </lineage>
</organism>
<evidence type="ECO:0008006" key="3">
    <source>
        <dbReference type="Google" id="ProtNLM"/>
    </source>
</evidence>
<dbReference type="Gene3D" id="1.10.10.1150">
    <property type="entry name" value="Coenzyme PQQ synthesis protein D (PqqD)"/>
    <property type="match status" value="1"/>
</dbReference>
<dbReference type="Pfam" id="PF05402">
    <property type="entry name" value="PqqD"/>
    <property type="match status" value="1"/>
</dbReference>
<dbReference type="RefSeq" id="WP_281845988.1">
    <property type="nucleotide sequence ID" value="NZ_BSCH01000036.1"/>
</dbReference>
<reference evidence="1" key="2">
    <citation type="submission" date="2022-11" db="EMBL/GenBank/DDBJ databases">
        <title>Draft genome sequence of Sellimonas catena strain 18CBH55.</title>
        <authorList>
            <person name="Atsushi H."/>
            <person name="Moriya O."/>
            <person name="Mitsuo S."/>
        </authorList>
    </citation>
    <scope>NUCLEOTIDE SEQUENCE</scope>
    <source>
        <strain evidence="1">18CBH55</strain>
    </source>
</reference>
<protein>
    <recommendedName>
        <fullName evidence="3">PqqD family protein</fullName>
    </recommendedName>
</protein>
<reference evidence="1" key="3">
    <citation type="journal article" date="2023" name="Int. J. Syst. Evol. Microbiol.">
        <title>Sellimonas catena sp. nov., isolated from human faeces.</title>
        <authorList>
            <person name="Hisatomi A."/>
            <person name="Ohkuma M."/>
            <person name="Sakamoto M."/>
        </authorList>
    </citation>
    <scope>NUCLEOTIDE SEQUENCE</scope>
    <source>
        <strain evidence="1">18CBH55</strain>
    </source>
</reference>
<dbReference type="AlphaFoldDB" id="A0A9W6CII2"/>
<dbReference type="InterPro" id="IPR008792">
    <property type="entry name" value="PQQD"/>
</dbReference>
<dbReference type="Proteomes" id="UP001145094">
    <property type="component" value="Unassembled WGS sequence"/>
</dbReference>
<evidence type="ECO:0000313" key="1">
    <source>
        <dbReference type="EMBL" id="GLG92087.1"/>
    </source>
</evidence>
<evidence type="ECO:0000313" key="2">
    <source>
        <dbReference type="Proteomes" id="UP001145094"/>
    </source>
</evidence>
<sequence>MRLKDELMIHKVSDETVVVPTGKLSIEFQGIIRNNETAGFIMELLKDDRTEEELVDEVLCVYDADRETVSRDVHRIVLMLEKEGLLQ</sequence>